<name>A0A835Y2P5_9CHLO</name>
<keyword evidence="3" id="KW-1185">Reference proteome</keyword>
<dbReference type="SUPFAM" id="SSF81301">
    <property type="entry name" value="Nucleotidyltransferase"/>
    <property type="match status" value="1"/>
</dbReference>
<dbReference type="Gene3D" id="3.30.460.10">
    <property type="entry name" value="Beta Polymerase, domain 2"/>
    <property type="match status" value="1"/>
</dbReference>
<evidence type="ECO:0000313" key="3">
    <source>
        <dbReference type="Proteomes" id="UP000612055"/>
    </source>
</evidence>
<dbReference type="PANTHER" id="PTHR11258">
    <property type="entry name" value="2-5 OLIGOADENYLATE SYNTHETASE"/>
    <property type="match status" value="1"/>
</dbReference>
<evidence type="ECO:0000256" key="1">
    <source>
        <dbReference type="SAM" id="MobiDB-lite"/>
    </source>
</evidence>
<evidence type="ECO:0000313" key="2">
    <source>
        <dbReference type="EMBL" id="KAG2494129.1"/>
    </source>
</evidence>
<dbReference type="GO" id="GO:0005654">
    <property type="term" value="C:nucleoplasm"/>
    <property type="evidence" value="ECO:0007669"/>
    <property type="project" value="TreeGrafter"/>
</dbReference>
<dbReference type="EMBL" id="JAEHOE010000033">
    <property type="protein sequence ID" value="KAG2494129.1"/>
    <property type="molecule type" value="Genomic_DNA"/>
</dbReference>
<accession>A0A835Y2P5</accession>
<feature type="compositionally biased region" description="Basic and acidic residues" evidence="1">
    <location>
        <begin position="441"/>
        <end position="451"/>
    </location>
</feature>
<dbReference type="OrthoDB" id="1885901at2759"/>
<feature type="compositionally biased region" description="Acidic residues" evidence="1">
    <location>
        <begin position="401"/>
        <end position="410"/>
    </location>
</feature>
<gene>
    <name evidence="2" type="ORF">HYH03_007767</name>
</gene>
<dbReference type="GO" id="GO:0005829">
    <property type="term" value="C:cytosol"/>
    <property type="evidence" value="ECO:0007669"/>
    <property type="project" value="TreeGrafter"/>
</dbReference>
<feature type="region of interest" description="Disordered" evidence="1">
    <location>
        <begin position="353"/>
        <end position="383"/>
    </location>
</feature>
<dbReference type="Gene3D" id="1.10.1410.20">
    <property type="entry name" value="2'-5'-oligoadenylate synthetase 1, domain 2"/>
    <property type="match status" value="1"/>
</dbReference>
<feature type="region of interest" description="Disordered" evidence="1">
    <location>
        <begin position="398"/>
        <end position="451"/>
    </location>
</feature>
<protein>
    <submittedName>
        <fullName evidence="2">Uncharacterized protein</fullName>
    </submittedName>
</protein>
<organism evidence="2 3">
    <name type="scientific">Edaphochlamys debaryana</name>
    <dbReference type="NCBI Taxonomy" id="47281"/>
    <lineage>
        <taxon>Eukaryota</taxon>
        <taxon>Viridiplantae</taxon>
        <taxon>Chlorophyta</taxon>
        <taxon>core chlorophytes</taxon>
        <taxon>Chlorophyceae</taxon>
        <taxon>CS clade</taxon>
        <taxon>Chlamydomonadales</taxon>
        <taxon>Chlamydomonadales incertae sedis</taxon>
        <taxon>Edaphochlamys</taxon>
    </lineage>
</organism>
<dbReference type="PROSITE" id="PS50152">
    <property type="entry name" value="25A_SYNTH_3"/>
    <property type="match status" value="1"/>
</dbReference>
<comment type="caution">
    <text evidence="2">The sequence shown here is derived from an EMBL/GenBank/DDBJ whole genome shotgun (WGS) entry which is preliminary data.</text>
</comment>
<dbReference type="GO" id="GO:0001730">
    <property type="term" value="F:2'-5'-oligoadenylate synthetase activity"/>
    <property type="evidence" value="ECO:0007669"/>
    <property type="project" value="TreeGrafter"/>
</dbReference>
<dbReference type="Proteomes" id="UP000612055">
    <property type="component" value="Unassembled WGS sequence"/>
</dbReference>
<dbReference type="GO" id="GO:0016020">
    <property type="term" value="C:membrane"/>
    <property type="evidence" value="ECO:0007669"/>
    <property type="project" value="TreeGrafter"/>
</dbReference>
<dbReference type="InterPro" id="IPR043519">
    <property type="entry name" value="NT_sf"/>
</dbReference>
<dbReference type="AlphaFoldDB" id="A0A835Y2P5"/>
<dbReference type="GO" id="GO:0003725">
    <property type="term" value="F:double-stranded RNA binding"/>
    <property type="evidence" value="ECO:0007669"/>
    <property type="project" value="TreeGrafter"/>
</dbReference>
<reference evidence="2" key="1">
    <citation type="journal article" date="2020" name="bioRxiv">
        <title>Comparative genomics of Chlamydomonas.</title>
        <authorList>
            <person name="Craig R.J."/>
            <person name="Hasan A.R."/>
            <person name="Ness R.W."/>
            <person name="Keightley P.D."/>
        </authorList>
    </citation>
    <scope>NUCLEOTIDE SEQUENCE</scope>
    <source>
        <strain evidence="2">CCAP 11/70</strain>
    </source>
</reference>
<proteinExistence type="predicted"/>
<dbReference type="PANTHER" id="PTHR11258:SF11">
    <property type="entry name" value="C2H2-TYPE DOMAIN-CONTAINING PROTEIN"/>
    <property type="match status" value="1"/>
</dbReference>
<sequence length="505" mass="55152">MNQLTAAFVVPGEEEVAQARAAVSTVVKVLQKVPEVKVDRVHVGGSFGRKTSVKGRFDVDLSVFVNGLDPDPHEAATVLQAAASRLEVCMAVPVRQKPGMRMLEFTWDELEVDLCLVQNVARWYNWNKAAKQVEVLVGPLLRMTDAEVAALEDQAGPNRARERGVGEALTAFVKAQPGTATEAVRLFKAWVKCGLGERGLLDPSKLPSVALELLLLHAFLEEERAPSSEFDGISPGRSLLLRTFLGALDTASRLDEPGGGPVVMLDAGALGYRREQGERFRACWGAEGPFVIHPIDPTCNVAKARDDGRPAWDWPALALEARALLTVVRHTSLETLLSYSTLGAALDRLAALDPEPEREPELEAPPTPGRRQTRLPPCGGGAGALEAAAREDYRGWMERREEEEEEDGEENAGWLASEDAEEDCSWLGHEEGGGEGGEAPEPWHECDEGPRAWVEEVEDDGGEWWEAQAAAAEEPWEGPWLASEVAEEDVDWLTSVEAEAEADWY</sequence>